<gene>
    <name evidence="1" type="ORF">CIB84_006727</name>
</gene>
<dbReference type="EMBL" id="PPHD01014999">
    <property type="protein sequence ID" value="POI29523.1"/>
    <property type="molecule type" value="Genomic_DNA"/>
</dbReference>
<dbReference type="Proteomes" id="UP000237246">
    <property type="component" value="Unassembled WGS sequence"/>
</dbReference>
<evidence type="ECO:0000313" key="2">
    <source>
        <dbReference type="Proteomes" id="UP000237246"/>
    </source>
</evidence>
<name>A0A2P4SZJ5_BAMTH</name>
<comment type="caution">
    <text evidence="1">The sequence shown here is derived from an EMBL/GenBank/DDBJ whole genome shotgun (WGS) entry which is preliminary data.</text>
</comment>
<dbReference type="AlphaFoldDB" id="A0A2P4SZJ5"/>
<keyword evidence="2" id="KW-1185">Reference proteome</keyword>
<accession>A0A2P4SZJ5</accession>
<evidence type="ECO:0000313" key="1">
    <source>
        <dbReference type="EMBL" id="POI29523.1"/>
    </source>
</evidence>
<protein>
    <submittedName>
        <fullName evidence="1">Uncharacterized protein</fullName>
    </submittedName>
</protein>
<reference evidence="1 2" key="1">
    <citation type="submission" date="2018-01" db="EMBL/GenBank/DDBJ databases">
        <title>Comparison of the Chinese Bamboo Partridge and Red Junglefowl genome sequences highlights the importance of demography in genome evolution.</title>
        <authorList>
            <person name="Tiley G.P."/>
            <person name="Kimball R.T."/>
            <person name="Braun E.L."/>
            <person name="Burleigh J.G."/>
        </authorList>
    </citation>
    <scope>NUCLEOTIDE SEQUENCE [LARGE SCALE GENOMIC DNA]</scope>
    <source>
        <strain evidence="1">RTK389</strain>
        <tissue evidence="1">Blood</tissue>
    </source>
</reference>
<proteinExistence type="predicted"/>
<sequence>MAPTSVCGAFPHRQRKTVGKDGRENNFSVSCERPGFSYAEAPHRPPFPPTANCVFVCVIRRFDHLVSLWVARSRV</sequence>
<organism evidence="1 2">
    <name type="scientific">Bambusicola thoracicus</name>
    <name type="common">Chinese bamboo-partridge</name>
    <name type="synonym">Perdix thoracica</name>
    <dbReference type="NCBI Taxonomy" id="9083"/>
    <lineage>
        <taxon>Eukaryota</taxon>
        <taxon>Metazoa</taxon>
        <taxon>Chordata</taxon>
        <taxon>Craniata</taxon>
        <taxon>Vertebrata</taxon>
        <taxon>Euteleostomi</taxon>
        <taxon>Archelosauria</taxon>
        <taxon>Archosauria</taxon>
        <taxon>Dinosauria</taxon>
        <taxon>Saurischia</taxon>
        <taxon>Theropoda</taxon>
        <taxon>Coelurosauria</taxon>
        <taxon>Aves</taxon>
        <taxon>Neognathae</taxon>
        <taxon>Galloanserae</taxon>
        <taxon>Galliformes</taxon>
        <taxon>Phasianidae</taxon>
        <taxon>Perdicinae</taxon>
        <taxon>Bambusicola</taxon>
    </lineage>
</organism>